<gene>
    <name evidence="1" type="ORF">BpHYR1_031080</name>
</gene>
<sequence>MKLLKYINELETCYLLKSLNLFRNKSNSNLNDKKFIDIIFSSFSHYFSSRMAKTMNIIILFLNFEFFGLFNPNPKNKKIIPLCILQGKDVARRIELCQIGVYLIVRVLLTKWDTIGVKGSDKCFIKDNKLGNYYMGSYGIKCIKVEGIQETEMSFQI</sequence>
<dbReference type="AlphaFoldDB" id="A0A3M7RIC3"/>
<reference evidence="1 2" key="1">
    <citation type="journal article" date="2018" name="Sci. Rep.">
        <title>Genomic signatures of local adaptation to the degree of environmental predictability in rotifers.</title>
        <authorList>
            <person name="Franch-Gras L."/>
            <person name="Hahn C."/>
            <person name="Garcia-Roger E.M."/>
            <person name="Carmona M.J."/>
            <person name="Serra M."/>
            <person name="Gomez A."/>
        </authorList>
    </citation>
    <scope>NUCLEOTIDE SEQUENCE [LARGE SCALE GENOMIC DNA]</scope>
    <source>
        <strain evidence="1">HYR1</strain>
    </source>
</reference>
<dbReference type="Proteomes" id="UP000276133">
    <property type="component" value="Unassembled WGS sequence"/>
</dbReference>
<organism evidence="1 2">
    <name type="scientific">Brachionus plicatilis</name>
    <name type="common">Marine rotifer</name>
    <name type="synonym">Brachionus muelleri</name>
    <dbReference type="NCBI Taxonomy" id="10195"/>
    <lineage>
        <taxon>Eukaryota</taxon>
        <taxon>Metazoa</taxon>
        <taxon>Spiralia</taxon>
        <taxon>Gnathifera</taxon>
        <taxon>Rotifera</taxon>
        <taxon>Eurotatoria</taxon>
        <taxon>Monogononta</taxon>
        <taxon>Pseudotrocha</taxon>
        <taxon>Ploima</taxon>
        <taxon>Brachionidae</taxon>
        <taxon>Brachionus</taxon>
    </lineage>
</organism>
<proteinExistence type="predicted"/>
<dbReference type="EMBL" id="REGN01003343">
    <property type="protein sequence ID" value="RNA23150.1"/>
    <property type="molecule type" value="Genomic_DNA"/>
</dbReference>
<name>A0A3M7RIC3_BRAPC</name>
<accession>A0A3M7RIC3</accession>
<evidence type="ECO:0000313" key="1">
    <source>
        <dbReference type="EMBL" id="RNA23150.1"/>
    </source>
</evidence>
<protein>
    <submittedName>
        <fullName evidence="1">Uncharacterized protein</fullName>
    </submittedName>
</protein>
<keyword evidence="2" id="KW-1185">Reference proteome</keyword>
<comment type="caution">
    <text evidence="1">The sequence shown here is derived from an EMBL/GenBank/DDBJ whole genome shotgun (WGS) entry which is preliminary data.</text>
</comment>
<evidence type="ECO:0000313" key="2">
    <source>
        <dbReference type="Proteomes" id="UP000276133"/>
    </source>
</evidence>